<dbReference type="Proteomes" id="UP001596106">
    <property type="component" value="Unassembled WGS sequence"/>
</dbReference>
<name>A0ABW0I9Q2_9BACT</name>
<sequence>MKTKQWIGGLALAFLAATTQVACQSKTEQKSEEVRDEYKDVVDAQNEGDSSDVRDEQAELDSARQDYKELAKDSTARKNP</sequence>
<evidence type="ECO:0000256" key="2">
    <source>
        <dbReference type="SAM" id="SignalP"/>
    </source>
</evidence>
<evidence type="ECO:0000313" key="4">
    <source>
        <dbReference type="Proteomes" id="UP001596106"/>
    </source>
</evidence>
<gene>
    <name evidence="3" type="ORF">ACFPMF_08805</name>
</gene>
<keyword evidence="2" id="KW-0732">Signal</keyword>
<accession>A0ABW0I9Q2</accession>
<evidence type="ECO:0000313" key="3">
    <source>
        <dbReference type="EMBL" id="MFC5409403.1"/>
    </source>
</evidence>
<feature type="signal peptide" evidence="2">
    <location>
        <begin position="1"/>
        <end position="22"/>
    </location>
</feature>
<evidence type="ECO:0000256" key="1">
    <source>
        <dbReference type="SAM" id="MobiDB-lite"/>
    </source>
</evidence>
<reference evidence="4" key="1">
    <citation type="journal article" date="2019" name="Int. J. Syst. Evol. Microbiol.">
        <title>The Global Catalogue of Microorganisms (GCM) 10K type strain sequencing project: providing services to taxonomists for standard genome sequencing and annotation.</title>
        <authorList>
            <consortium name="The Broad Institute Genomics Platform"/>
            <consortium name="The Broad Institute Genome Sequencing Center for Infectious Disease"/>
            <person name="Wu L."/>
            <person name="Ma J."/>
        </authorList>
    </citation>
    <scope>NUCLEOTIDE SEQUENCE [LARGE SCALE GENOMIC DNA]</scope>
    <source>
        <strain evidence="4">CCUG 55250</strain>
    </source>
</reference>
<protein>
    <recommendedName>
        <fullName evidence="5">YtxH domain-containing protein</fullName>
    </recommendedName>
</protein>
<dbReference type="EMBL" id="JBHSMA010000002">
    <property type="protein sequence ID" value="MFC5409403.1"/>
    <property type="molecule type" value="Genomic_DNA"/>
</dbReference>
<comment type="caution">
    <text evidence="3">The sequence shown here is derived from an EMBL/GenBank/DDBJ whole genome shotgun (WGS) entry which is preliminary data.</text>
</comment>
<dbReference type="RefSeq" id="WP_379843288.1">
    <property type="nucleotide sequence ID" value="NZ_JBHSMA010000002.1"/>
</dbReference>
<feature type="compositionally biased region" description="Basic and acidic residues" evidence="1">
    <location>
        <begin position="27"/>
        <end position="42"/>
    </location>
</feature>
<organism evidence="3 4">
    <name type="scientific">Larkinella bovis</name>
    <dbReference type="NCBI Taxonomy" id="683041"/>
    <lineage>
        <taxon>Bacteria</taxon>
        <taxon>Pseudomonadati</taxon>
        <taxon>Bacteroidota</taxon>
        <taxon>Cytophagia</taxon>
        <taxon>Cytophagales</taxon>
        <taxon>Spirosomataceae</taxon>
        <taxon>Larkinella</taxon>
    </lineage>
</organism>
<feature type="chain" id="PRO_5047382261" description="YtxH domain-containing protein" evidence="2">
    <location>
        <begin position="23"/>
        <end position="80"/>
    </location>
</feature>
<keyword evidence="4" id="KW-1185">Reference proteome</keyword>
<proteinExistence type="predicted"/>
<feature type="compositionally biased region" description="Basic and acidic residues" evidence="1">
    <location>
        <begin position="51"/>
        <end position="80"/>
    </location>
</feature>
<evidence type="ECO:0008006" key="5">
    <source>
        <dbReference type="Google" id="ProtNLM"/>
    </source>
</evidence>
<feature type="region of interest" description="Disordered" evidence="1">
    <location>
        <begin position="25"/>
        <end position="80"/>
    </location>
</feature>